<keyword evidence="3 13" id="KW-0813">Transport</keyword>
<dbReference type="InterPro" id="IPR011759">
    <property type="entry name" value="Cyt_c_oxidase_su2_TM_dom"/>
</dbReference>
<organism evidence="18 19">
    <name type="scientific">Candidatus Kutchimonas denitrificans</name>
    <dbReference type="NCBI Taxonomy" id="3056748"/>
    <lineage>
        <taxon>Bacteria</taxon>
        <taxon>Pseudomonadati</taxon>
        <taxon>Gemmatimonadota</taxon>
        <taxon>Gemmatimonadia</taxon>
        <taxon>Candidatus Palauibacterales</taxon>
        <taxon>Candidatus Palauibacteraceae</taxon>
        <taxon>Candidatus Kutchimonas</taxon>
    </lineage>
</organism>
<dbReference type="InterPro" id="IPR008972">
    <property type="entry name" value="Cupredoxin"/>
</dbReference>
<name>A0AAE5CDQ4_9BACT</name>
<keyword evidence="5 13" id="KW-0812">Transmembrane</keyword>
<keyword evidence="7" id="KW-1278">Translocase</keyword>
<dbReference type="InterPro" id="IPR001505">
    <property type="entry name" value="Copper_CuA"/>
</dbReference>
<evidence type="ECO:0000256" key="3">
    <source>
        <dbReference type="ARBA" id="ARBA00022448"/>
    </source>
</evidence>
<dbReference type="Gene3D" id="2.60.40.420">
    <property type="entry name" value="Cupredoxins - blue copper proteins"/>
    <property type="match status" value="1"/>
</dbReference>
<evidence type="ECO:0000313" key="18">
    <source>
        <dbReference type="EMBL" id="NIR76259.1"/>
    </source>
</evidence>
<dbReference type="PANTHER" id="PTHR22888">
    <property type="entry name" value="CYTOCHROME C OXIDASE, SUBUNIT II"/>
    <property type="match status" value="1"/>
</dbReference>
<accession>A0AAE5CDQ4</accession>
<dbReference type="GO" id="GO:0016491">
    <property type="term" value="F:oxidoreductase activity"/>
    <property type="evidence" value="ECO:0007669"/>
    <property type="project" value="UniProtKB-KW"/>
</dbReference>
<dbReference type="Pfam" id="PF00116">
    <property type="entry name" value="COX2"/>
    <property type="match status" value="1"/>
</dbReference>
<dbReference type="GO" id="GO:0005886">
    <property type="term" value="C:plasma membrane"/>
    <property type="evidence" value="ECO:0007669"/>
    <property type="project" value="UniProtKB-SubCell"/>
</dbReference>
<dbReference type="AlphaFoldDB" id="A0AAE5CDQ4"/>
<protein>
    <recommendedName>
        <fullName evidence="14">Cytochrome c oxidase subunit 2</fullName>
        <ecNumber evidence="14">7.1.1.9</ecNumber>
    </recommendedName>
</protein>
<dbReference type="InterPro" id="IPR002429">
    <property type="entry name" value="CcO_II-like_C"/>
</dbReference>
<dbReference type="PROSITE" id="PS00078">
    <property type="entry name" value="COX2"/>
    <property type="match status" value="1"/>
</dbReference>
<comment type="cofactor">
    <cofactor evidence="14">
        <name>Cu cation</name>
        <dbReference type="ChEBI" id="CHEBI:23378"/>
    </cofactor>
    <text evidence="14">Binds a copper A center.</text>
</comment>
<feature type="domain" description="Cytochrome oxidase subunit II transmembrane region profile" evidence="17">
    <location>
        <begin position="1"/>
        <end position="91"/>
    </location>
</feature>
<reference evidence="18 19" key="1">
    <citation type="submission" date="2020-01" db="EMBL/GenBank/DDBJ databases">
        <title>Genomes assembled from Gulf of Kutch pelagic sediment metagenomes.</title>
        <authorList>
            <person name="Chandrashekar M."/>
            <person name="Mahajan M.S."/>
            <person name="Dave K.J."/>
            <person name="Vatsa P."/>
            <person name="Nathani N.M."/>
        </authorList>
    </citation>
    <scope>NUCLEOTIDE SEQUENCE [LARGE SCALE GENOMIC DNA]</scope>
    <source>
        <strain evidence="18">KS3-K002</strain>
    </source>
</reference>
<keyword evidence="4 13" id="KW-0679">Respiratory chain</keyword>
<keyword evidence="6 14" id="KW-0479">Metal-binding</keyword>
<dbReference type="CDD" id="cd13919">
    <property type="entry name" value="CuRO_HCO_II_like_5"/>
    <property type="match status" value="1"/>
</dbReference>
<proteinExistence type="inferred from homology"/>
<dbReference type="InterPro" id="IPR045187">
    <property type="entry name" value="CcO_II"/>
</dbReference>
<dbReference type="NCBIfam" id="TIGR02866">
    <property type="entry name" value="CoxB"/>
    <property type="match status" value="1"/>
</dbReference>
<keyword evidence="11 15" id="KW-0472">Membrane</keyword>
<evidence type="ECO:0000256" key="13">
    <source>
        <dbReference type="RuleBase" id="RU000456"/>
    </source>
</evidence>
<keyword evidence="9 15" id="KW-1133">Transmembrane helix</keyword>
<dbReference type="InterPro" id="IPR014222">
    <property type="entry name" value="Cyt_c_oxidase_su2"/>
</dbReference>
<dbReference type="GO" id="GO:0004129">
    <property type="term" value="F:cytochrome-c oxidase activity"/>
    <property type="evidence" value="ECO:0007669"/>
    <property type="project" value="UniProtKB-EC"/>
</dbReference>
<evidence type="ECO:0000256" key="10">
    <source>
        <dbReference type="ARBA" id="ARBA00023008"/>
    </source>
</evidence>
<evidence type="ECO:0000256" key="2">
    <source>
        <dbReference type="ARBA" id="ARBA00007866"/>
    </source>
</evidence>
<evidence type="ECO:0000256" key="8">
    <source>
        <dbReference type="ARBA" id="ARBA00022982"/>
    </source>
</evidence>
<dbReference type="Pfam" id="PF02790">
    <property type="entry name" value="COX2_TM"/>
    <property type="match status" value="1"/>
</dbReference>
<dbReference type="EC" id="7.1.1.9" evidence="14"/>
<comment type="function">
    <text evidence="12 14">Subunits I and II form the functional core of the enzyme complex. Electrons originating in cytochrome c are transferred via heme a and Cu(A) to the binuclear center formed by heme a3 and Cu(B).</text>
</comment>
<dbReference type="SUPFAM" id="SSF81464">
    <property type="entry name" value="Cytochrome c oxidase subunit II-like, transmembrane region"/>
    <property type="match status" value="1"/>
</dbReference>
<feature type="transmembrane region" description="Helical" evidence="15">
    <location>
        <begin position="63"/>
        <end position="84"/>
    </location>
</feature>
<evidence type="ECO:0000256" key="4">
    <source>
        <dbReference type="ARBA" id="ARBA00022660"/>
    </source>
</evidence>
<dbReference type="SUPFAM" id="SSF49503">
    <property type="entry name" value="Cupredoxins"/>
    <property type="match status" value="1"/>
</dbReference>
<keyword evidence="10 14" id="KW-0186">Copper</keyword>
<evidence type="ECO:0000256" key="15">
    <source>
        <dbReference type="SAM" id="Phobius"/>
    </source>
</evidence>
<gene>
    <name evidence="18" type="primary">coxB</name>
    <name evidence="18" type="ORF">GWO12_14290</name>
</gene>
<dbReference type="PROSITE" id="PS50999">
    <property type="entry name" value="COX2_TM"/>
    <property type="match status" value="1"/>
</dbReference>
<keyword evidence="8 13" id="KW-0249">Electron transport</keyword>
<evidence type="ECO:0000256" key="12">
    <source>
        <dbReference type="ARBA" id="ARBA00024688"/>
    </source>
</evidence>
<evidence type="ECO:0000256" key="9">
    <source>
        <dbReference type="ARBA" id="ARBA00022989"/>
    </source>
</evidence>
<comment type="subcellular location">
    <subcellularLocation>
        <location evidence="13">Cell membrane</location>
        <topology evidence="13">Multi-pass membrane protein</topology>
    </subcellularLocation>
    <subcellularLocation>
        <location evidence="1">Membrane</location>
        <topology evidence="1">Multi-pass membrane protein</topology>
    </subcellularLocation>
</comment>
<dbReference type="Gene3D" id="1.10.287.90">
    <property type="match status" value="1"/>
</dbReference>
<evidence type="ECO:0000256" key="1">
    <source>
        <dbReference type="ARBA" id="ARBA00004141"/>
    </source>
</evidence>
<feature type="transmembrane region" description="Helical" evidence="15">
    <location>
        <begin position="18"/>
        <end position="42"/>
    </location>
</feature>
<comment type="caution">
    <text evidence="18">The sequence shown here is derived from an EMBL/GenBank/DDBJ whole genome shotgun (WGS) entry which is preliminary data.</text>
</comment>
<comment type="similarity">
    <text evidence="2 13">Belongs to the cytochrome c oxidase subunit 2 family.</text>
</comment>
<dbReference type="InterPro" id="IPR036257">
    <property type="entry name" value="Cyt_c_oxidase_su2_TM_sf"/>
</dbReference>
<evidence type="ECO:0000259" key="17">
    <source>
        <dbReference type="PROSITE" id="PS50999"/>
    </source>
</evidence>
<feature type="domain" description="Cytochrome oxidase subunit II copper A binding" evidence="16">
    <location>
        <begin position="95"/>
        <end position="215"/>
    </location>
</feature>
<evidence type="ECO:0000256" key="11">
    <source>
        <dbReference type="ARBA" id="ARBA00023136"/>
    </source>
</evidence>
<evidence type="ECO:0000256" key="7">
    <source>
        <dbReference type="ARBA" id="ARBA00022967"/>
    </source>
</evidence>
<comment type="catalytic activity">
    <reaction evidence="14">
        <text>4 Fe(II)-[cytochrome c] + O2 + 8 H(+)(in) = 4 Fe(III)-[cytochrome c] + 2 H2O + 4 H(+)(out)</text>
        <dbReference type="Rhea" id="RHEA:11436"/>
        <dbReference type="Rhea" id="RHEA-COMP:10350"/>
        <dbReference type="Rhea" id="RHEA-COMP:14399"/>
        <dbReference type="ChEBI" id="CHEBI:15377"/>
        <dbReference type="ChEBI" id="CHEBI:15378"/>
        <dbReference type="ChEBI" id="CHEBI:15379"/>
        <dbReference type="ChEBI" id="CHEBI:29033"/>
        <dbReference type="ChEBI" id="CHEBI:29034"/>
        <dbReference type="EC" id="7.1.1.9"/>
    </reaction>
</comment>
<evidence type="ECO:0000256" key="5">
    <source>
        <dbReference type="ARBA" id="ARBA00022692"/>
    </source>
</evidence>
<keyword evidence="18" id="KW-0560">Oxidoreductase</keyword>
<dbReference type="PANTHER" id="PTHR22888:SF9">
    <property type="entry name" value="CYTOCHROME C OXIDASE SUBUNIT 2"/>
    <property type="match status" value="1"/>
</dbReference>
<dbReference type="PRINTS" id="PR01166">
    <property type="entry name" value="CYCOXIDASEII"/>
</dbReference>
<evidence type="ECO:0000313" key="19">
    <source>
        <dbReference type="Proteomes" id="UP000702544"/>
    </source>
</evidence>
<evidence type="ECO:0000256" key="6">
    <source>
        <dbReference type="ARBA" id="ARBA00022723"/>
    </source>
</evidence>
<sequence>MDWLPAAASTYAADIDRIFYVILAVTGVILVGVLTVLIYFLFRYRGREGRKAFYIEGSNRAEVIWTVIPALFILGLAFASQSVWPKIKSPDRFPTDALELHVRAEQFEWNVTYPGADGSLGTDDDFTTRNQVHVPVDRPVVLHMESIDVIHSFFVPAFRIKQDVVPGMQNDAWFQATETGEFELACAELCGLGHYRMRARVIVHAQDEYESWMVEQS</sequence>
<dbReference type="PROSITE" id="PS50857">
    <property type="entry name" value="COX2_CUA"/>
    <property type="match status" value="1"/>
</dbReference>
<dbReference type="Proteomes" id="UP000702544">
    <property type="component" value="Unassembled WGS sequence"/>
</dbReference>
<evidence type="ECO:0000259" key="16">
    <source>
        <dbReference type="PROSITE" id="PS50857"/>
    </source>
</evidence>
<dbReference type="GO" id="GO:0042773">
    <property type="term" value="P:ATP synthesis coupled electron transport"/>
    <property type="evidence" value="ECO:0007669"/>
    <property type="project" value="TreeGrafter"/>
</dbReference>
<dbReference type="EMBL" id="JAACAK010000120">
    <property type="protein sequence ID" value="NIR76259.1"/>
    <property type="molecule type" value="Genomic_DNA"/>
</dbReference>
<dbReference type="GO" id="GO:0005507">
    <property type="term" value="F:copper ion binding"/>
    <property type="evidence" value="ECO:0007669"/>
    <property type="project" value="InterPro"/>
</dbReference>
<evidence type="ECO:0000256" key="14">
    <source>
        <dbReference type="RuleBase" id="RU004024"/>
    </source>
</evidence>